<dbReference type="Proteomes" id="UP001597297">
    <property type="component" value="Unassembled WGS sequence"/>
</dbReference>
<dbReference type="RefSeq" id="WP_377093756.1">
    <property type="nucleotide sequence ID" value="NZ_JBHSJM010000001.1"/>
</dbReference>
<accession>A0ABW5E5A5</accession>
<keyword evidence="3" id="KW-1185">Reference proteome</keyword>
<keyword evidence="1" id="KW-0812">Transmembrane</keyword>
<evidence type="ECO:0008006" key="4">
    <source>
        <dbReference type="Google" id="ProtNLM"/>
    </source>
</evidence>
<evidence type="ECO:0000313" key="2">
    <source>
        <dbReference type="EMBL" id="MFD2277582.1"/>
    </source>
</evidence>
<evidence type="ECO:0000313" key="3">
    <source>
        <dbReference type="Proteomes" id="UP001597297"/>
    </source>
</evidence>
<gene>
    <name evidence="2" type="ORF">ACFSQZ_14010</name>
</gene>
<protein>
    <recommendedName>
        <fullName evidence="4">General secretion pathway protein GspM</fullName>
    </recommendedName>
</protein>
<comment type="caution">
    <text evidence="2">The sequence shown here is derived from an EMBL/GenBank/DDBJ whole genome shotgun (WGS) entry which is preliminary data.</text>
</comment>
<sequence>MNKREKSLLTMILVMVVLFAHILGIKWYMTAYRQKEQTVNELGIRAASYRSSTETAAMIADEVKWLSEHEPEPSTVESSESELLKFLESSSSEVGLSATGQKLIPIEDSGEVYRRVKIEVSANGTEEQIYKWLVAIHQPTEFRAVTQILMKPVSNDESLVSCTLTAEKWLIEKEVEL</sequence>
<organism evidence="2 3">
    <name type="scientific">Rubritalea spongiae</name>
    <dbReference type="NCBI Taxonomy" id="430797"/>
    <lineage>
        <taxon>Bacteria</taxon>
        <taxon>Pseudomonadati</taxon>
        <taxon>Verrucomicrobiota</taxon>
        <taxon>Verrucomicrobiia</taxon>
        <taxon>Verrucomicrobiales</taxon>
        <taxon>Rubritaleaceae</taxon>
        <taxon>Rubritalea</taxon>
    </lineage>
</organism>
<name>A0ABW5E5A5_9BACT</name>
<reference evidence="3" key="1">
    <citation type="journal article" date="2019" name="Int. J. Syst. Evol. Microbiol.">
        <title>The Global Catalogue of Microorganisms (GCM) 10K type strain sequencing project: providing services to taxonomists for standard genome sequencing and annotation.</title>
        <authorList>
            <consortium name="The Broad Institute Genomics Platform"/>
            <consortium name="The Broad Institute Genome Sequencing Center for Infectious Disease"/>
            <person name="Wu L."/>
            <person name="Ma J."/>
        </authorList>
    </citation>
    <scope>NUCLEOTIDE SEQUENCE [LARGE SCALE GENOMIC DNA]</scope>
    <source>
        <strain evidence="3">JCM 16545</strain>
    </source>
</reference>
<proteinExistence type="predicted"/>
<feature type="transmembrane region" description="Helical" evidence="1">
    <location>
        <begin position="7"/>
        <end position="29"/>
    </location>
</feature>
<keyword evidence="1" id="KW-0472">Membrane</keyword>
<keyword evidence="1" id="KW-1133">Transmembrane helix</keyword>
<dbReference type="EMBL" id="JBHUJC010000043">
    <property type="protein sequence ID" value="MFD2277582.1"/>
    <property type="molecule type" value="Genomic_DNA"/>
</dbReference>
<evidence type="ECO:0000256" key="1">
    <source>
        <dbReference type="SAM" id="Phobius"/>
    </source>
</evidence>